<sequence>MARIMAIDYGKKRTGLAVTDPFKMIASGLTTVATHDLIPYLKKYMQQETVEAIVIGEPKNLDGTTTDATALVTECIRILRKHFPAMEIIKMDERFTSKMAFQSMLDSGLKKKERRNKALVDEISATIILQEYLQFHT</sequence>
<evidence type="ECO:0000256" key="5">
    <source>
        <dbReference type="HAMAP-Rule" id="MF_00651"/>
    </source>
</evidence>
<keyword evidence="2 5" id="KW-0690">Ribosome biogenesis</keyword>
<evidence type="ECO:0000256" key="4">
    <source>
        <dbReference type="ARBA" id="ARBA00022801"/>
    </source>
</evidence>
<accession>A0ABV2TCW5</accession>
<dbReference type="HAMAP" id="MF_00651">
    <property type="entry name" value="Nuclease_YqgF"/>
    <property type="match status" value="1"/>
</dbReference>
<name>A0ABV2TCW5_9BACT</name>
<dbReference type="InterPro" id="IPR037027">
    <property type="entry name" value="YqgF/RNaseH-like_dom_sf"/>
</dbReference>
<dbReference type="Gene3D" id="3.30.420.140">
    <property type="entry name" value="YqgF/RNase H-like domain"/>
    <property type="match status" value="1"/>
</dbReference>
<dbReference type="InterPro" id="IPR012337">
    <property type="entry name" value="RNaseH-like_sf"/>
</dbReference>
<dbReference type="NCBIfam" id="TIGR00250">
    <property type="entry name" value="RNAse_H_YqgF"/>
    <property type="match status" value="1"/>
</dbReference>
<keyword evidence="1 5" id="KW-0963">Cytoplasm</keyword>
<comment type="caution">
    <text evidence="7">The sequence shown here is derived from an EMBL/GenBank/DDBJ whole genome shotgun (WGS) entry which is preliminary data.</text>
</comment>
<evidence type="ECO:0000313" key="7">
    <source>
        <dbReference type="EMBL" id="MET7000876.1"/>
    </source>
</evidence>
<dbReference type="EMBL" id="JBEXAC010000002">
    <property type="protein sequence ID" value="MET7000876.1"/>
    <property type="molecule type" value="Genomic_DNA"/>
</dbReference>
<dbReference type="EC" id="3.1.-.-" evidence="5"/>
<dbReference type="SUPFAM" id="SSF53098">
    <property type="entry name" value="Ribonuclease H-like"/>
    <property type="match status" value="1"/>
</dbReference>
<dbReference type="CDD" id="cd16964">
    <property type="entry name" value="YqgF"/>
    <property type="match status" value="1"/>
</dbReference>
<comment type="subcellular location">
    <subcellularLocation>
        <location evidence="5">Cytoplasm</location>
    </subcellularLocation>
</comment>
<keyword evidence="8" id="KW-1185">Reference proteome</keyword>
<comment type="similarity">
    <text evidence="5">Belongs to the YqgF HJR family.</text>
</comment>
<evidence type="ECO:0000256" key="2">
    <source>
        <dbReference type="ARBA" id="ARBA00022517"/>
    </source>
</evidence>
<dbReference type="SMART" id="SM00732">
    <property type="entry name" value="YqgFc"/>
    <property type="match status" value="1"/>
</dbReference>
<comment type="function">
    <text evidence="5">Could be a nuclease involved in processing of the 5'-end of pre-16S rRNA.</text>
</comment>
<reference evidence="7 8" key="1">
    <citation type="submission" date="2024-06" db="EMBL/GenBank/DDBJ databases">
        <title>Chitinophaga defluvii sp. nov., isolated from municipal sewage.</title>
        <authorList>
            <person name="Zhang L."/>
        </authorList>
    </citation>
    <scope>NUCLEOTIDE SEQUENCE [LARGE SCALE GENOMIC DNA]</scope>
    <source>
        <strain evidence="7 8">H8</strain>
    </source>
</reference>
<dbReference type="PANTHER" id="PTHR33317">
    <property type="entry name" value="POLYNUCLEOTIDYL TRANSFERASE, RIBONUCLEASE H-LIKE SUPERFAMILY PROTEIN"/>
    <property type="match status" value="1"/>
</dbReference>
<dbReference type="PANTHER" id="PTHR33317:SF4">
    <property type="entry name" value="POLYNUCLEOTIDYL TRANSFERASE, RIBONUCLEASE H-LIKE SUPERFAMILY PROTEIN"/>
    <property type="match status" value="1"/>
</dbReference>
<keyword evidence="3 5" id="KW-0540">Nuclease</keyword>
<dbReference type="InterPro" id="IPR006641">
    <property type="entry name" value="YqgF/RNaseH-like_dom"/>
</dbReference>
<gene>
    <name evidence="7" type="primary">ruvX</name>
    <name evidence="7" type="ORF">ABR189_26065</name>
</gene>
<evidence type="ECO:0000256" key="3">
    <source>
        <dbReference type="ARBA" id="ARBA00022722"/>
    </source>
</evidence>
<feature type="domain" description="YqgF/RNase H-like" evidence="6">
    <location>
        <begin position="2"/>
        <end position="100"/>
    </location>
</feature>
<dbReference type="Pfam" id="PF03652">
    <property type="entry name" value="RuvX"/>
    <property type="match status" value="1"/>
</dbReference>
<dbReference type="InterPro" id="IPR005227">
    <property type="entry name" value="YqgF"/>
</dbReference>
<protein>
    <recommendedName>
        <fullName evidence="5">Putative pre-16S rRNA nuclease</fullName>
        <ecNumber evidence="5">3.1.-.-</ecNumber>
    </recommendedName>
</protein>
<dbReference type="RefSeq" id="WP_354663429.1">
    <property type="nucleotide sequence ID" value="NZ_JBEXAC010000002.1"/>
</dbReference>
<organism evidence="7 8">
    <name type="scientific">Chitinophaga defluvii</name>
    <dbReference type="NCBI Taxonomy" id="3163343"/>
    <lineage>
        <taxon>Bacteria</taxon>
        <taxon>Pseudomonadati</taxon>
        <taxon>Bacteroidota</taxon>
        <taxon>Chitinophagia</taxon>
        <taxon>Chitinophagales</taxon>
        <taxon>Chitinophagaceae</taxon>
        <taxon>Chitinophaga</taxon>
    </lineage>
</organism>
<evidence type="ECO:0000259" key="6">
    <source>
        <dbReference type="SMART" id="SM00732"/>
    </source>
</evidence>
<proteinExistence type="inferred from homology"/>
<keyword evidence="4 5" id="KW-0378">Hydrolase</keyword>
<evidence type="ECO:0000313" key="8">
    <source>
        <dbReference type="Proteomes" id="UP001549749"/>
    </source>
</evidence>
<dbReference type="Proteomes" id="UP001549749">
    <property type="component" value="Unassembled WGS sequence"/>
</dbReference>
<evidence type="ECO:0000256" key="1">
    <source>
        <dbReference type="ARBA" id="ARBA00022490"/>
    </source>
</evidence>